<protein>
    <submittedName>
        <fullName evidence="3">Uncharacterized protein</fullName>
    </submittedName>
</protein>
<feature type="transmembrane region" description="Helical" evidence="1">
    <location>
        <begin position="30"/>
        <end position="51"/>
    </location>
</feature>
<dbReference type="RefSeq" id="WP_260559094.1">
    <property type="nucleotide sequence ID" value="NZ_BAABEC010000059.1"/>
</dbReference>
<feature type="signal peptide" evidence="2">
    <location>
        <begin position="1"/>
        <end position="20"/>
    </location>
</feature>
<keyword evidence="1" id="KW-0812">Transmembrane</keyword>
<keyword evidence="1" id="KW-0472">Membrane</keyword>
<evidence type="ECO:0000313" key="3">
    <source>
        <dbReference type="EMBL" id="UWX62799.1"/>
    </source>
</evidence>
<feature type="chain" id="PRO_5045504408" evidence="2">
    <location>
        <begin position="21"/>
        <end position="210"/>
    </location>
</feature>
<keyword evidence="1" id="KW-1133">Transmembrane helix</keyword>
<organism evidence="3 4">
    <name type="scientific">Deinococcus rubellus</name>
    <dbReference type="NCBI Taxonomy" id="1889240"/>
    <lineage>
        <taxon>Bacteria</taxon>
        <taxon>Thermotogati</taxon>
        <taxon>Deinococcota</taxon>
        <taxon>Deinococci</taxon>
        <taxon>Deinococcales</taxon>
        <taxon>Deinococcaceae</taxon>
        <taxon>Deinococcus</taxon>
    </lineage>
</organism>
<proteinExistence type="predicted"/>
<evidence type="ECO:0000256" key="2">
    <source>
        <dbReference type="SAM" id="SignalP"/>
    </source>
</evidence>
<dbReference type="Proteomes" id="UP001060261">
    <property type="component" value="Chromosome"/>
</dbReference>
<feature type="transmembrane region" description="Helical" evidence="1">
    <location>
        <begin position="72"/>
        <end position="91"/>
    </location>
</feature>
<sequence length="210" mass="21443">MKKTLILGMLLLAGTAAAQADGFGFDLTGLSLLGSSPAALAAVVFGVNSTIKRNISVRYAAYEPPRKEPPAPIWWALSTVLGVIGGVVLYFSNLGGSLPLFGLTGWPTSIFFGLAAGLTAVIGRDGTKTVLGWIGNAAPPAVIVPSTGGLEAIPLLGFPAAEPPQDDADFPAATRTDWPALHLPDDAPLADSPVDLPPAVIVAAPVQETP</sequence>
<keyword evidence="2" id="KW-0732">Signal</keyword>
<feature type="transmembrane region" description="Helical" evidence="1">
    <location>
        <begin position="103"/>
        <end position="123"/>
    </location>
</feature>
<evidence type="ECO:0000313" key="4">
    <source>
        <dbReference type="Proteomes" id="UP001060261"/>
    </source>
</evidence>
<reference evidence="3" key="1">
    <citation type="submission" date="2022-09" db="EMBL/GenBank/DDBJ databases">
        <title>genome sequence of Deinococcus rubellus.</title>
        <authorList>
            <person name="Srinivasan S."/>
        </authorList>
    </citation>
    <scope>NUCLEOTIDE SEQUENCE</scope>
    <source>
        <strain evidence="3">Ant6</strain>
    </source>
</reference>
<name>A0ABY5YES9_9DEIO</name>
<accession>A0ABY5YES9</accession>
<evidence type="ECO:0000256" key="1">
    <source>
        <dbReference type="SAM" id="Phobius"/>
    </source>
</evidence>
<dbReference type="EMBL" id="CP104213">
    <property type="protein sequence ID" value="UWX62799.1"/>
    <property type="molecule type" value="Genomic_DNA"/>
</dbReference>
<keyword evidence="4" id="KW-1185">Reference proteome</keyword>
<gene>
    <name evidence="3" type="ORF">N0D28_08430</name>
</gene>